<sequence length="339" mass="35318">MSRSPAGRRSRHGARAACAALAAAGLLLVTGCSGSDGSGDDAADDPSDAASAAPGSSGSPGGTGSPVPSGSAASGATGPSGSPSAGGTRPGDPGSSTGATGPGRRDGSVWYPRAGVTWQWQLDGKVDQSVDVPVYDIDGFENDASVVAALHAKGRKVICYVNVGAWESFRPDAAAFPESVRGSGDGWNGERWFDIRKLDTLRPLIGARFDMCRDKGFDAVEPDLVEGYANKTGFPLTADDQLRFNRMLADLAHQRGLGIGLKNDLGQIPALVDEFDFSVDEQCAEFDECAALTPFIKAGKAVLHVEYNVSPADFCDKAKALGLSSMAKHKELDPWRRPC</sequence>
<feature type="chain" id="PRO_5046125297" evidence="2">
    <location>
        <begin position="35"/>
        <end position="339"/>
    </location>
</feature>
<keyword evidence="2" id="KW-0732">Signal</keyword>
<dbReference type="RefSeq" id="WP_345706447.1">
    <property type="nucleotide sequence ID" value="NZ_BAABKV010000001.1"/>
</dbReference>
<dbReference type="PANTHER" id="PTHR35273">
    <property type="entry name" value="ALPHA-1,4 POLYGALACTOSAMINIDASE, PUTATIVE (AFU_ORTHOLOGUE AFUA_3G07890)-RELATED"/>
    <property type="match status" value="1"/>
</dbReference>
<feature type="signal peptide" evidence="2">
    <location>
        <begin position="1"/>
        <end position="34"/>
    </location>
</feature>
<evidence type="ECO:0000313" key="5">
    <source>
        <dbReference type="Proteomes" id="UP001596435"/>
    </source>
</evidence>
<evidence type="ECO:0000313" key="4">
    <source>
        <dbReference type="EMBL" id="MFC7179623.1"/>
    </source>
</evidence>
<dbReference type="InterPro" id="IPR004352">
    <property type="entry name" value="GH114_TIM-barrel"/>
</dbReference>
<feature type="domain" description="Glycoside-hydrolase family GH114 TIM-barrel" evidence="3">
    <location>
        <begin position="117"/>
        <end position="335"/>
    </location>
</feature>
<feature type="compositionally biased region" description="Low complexity" evidence="1">
    <location>
        <begin position="48"/>
        <end position="57"/>
    </location>
</feature>
<protein>
    <submittedName>
        <fullName evidence="4">Endo alpha-1,4 polygalactosaminidase</fullName>
    </submittedName>
</protein>
<feature type="compositionally biased region" description="Low complexity" evidence="1">
    <location>
        <begin position="65"/>
        <end position="91"/>
    </location>
</feature>
<dbReference type="Proteomes" id="UP001596435">
    <property type="component" value="Unassembled WGS sequence"/>
</dbReference>
<reference evidence="5" key="1">
    <citation type="journal article" date="2019" name="Int. J. Syst. Evol. Microbiol.">
        <title>The Global Catalogue of Microorganisms (GCM) 10K type strain sequencing project: providing services to taxonomists for standard genome sequencing and annotation.</title>
        <authorList>
            <consortium name="The Broad Institute Genomics Platform"/>
            <consortium name="The Broad Institute Genome Sequencing Center for Infectious Disease"/>
            <person name="Wu L."/>
            <person name="Ma J."/>
        </authorList>
    </citation>
    <scope>NUCLEOTIDE SEQUENCE [LARGE SCALE GENOMIC DNA]</scope>
    <source>
        <strain evidence="5">CGMCC 1.12859</strain>
    </source>
</reference>
<feature type="compositionally biased region" description="Acidic residues" evidence="1">
    <location>
        <begin position="38"/>
        <end position="47"/>
    </location>
</feature>
<evidence type="ECO:0000256" key="2">
    <source>
        <dbReference type="SAM" id="SignalP"/>
    </source>
</evidence>
<keyword evidence="5" id="KW-1185">Reference proteome</keyword>
<accession>A0ABW2FTH8</accession>
<dbReference type="InterPro" id="IPR017853">
    <property type="entry name" value="GH"/>
</dbReference>
<dbReference type="SUPFAM" id="SSF51445">
    <property type="entry name" value="(Trans)glycosidases"/>
    <property type="match status" value="1"/>
</dbReference>
<dbReference type="PANTHER" id="PTHR35273:SF2">
    <property type="entry name" value="ALPHA-GALACTOSIDASE"/>
    <property type="match status" value="1"/>
</dbReference>
<evidence type="ECO:0000259" key="3">
    <source>
        <dbReference type="Pfam" id="PF03537"/>
    </source>
</evidence>
<feature type="region of interest" description="Disordered" evidence="1">
    <location>
        <begin position="30"/>
        <end position="110"/>
    </location>
</feature>
<proteinExistence type="predicted"/>
<dbReference type="Gene3D" id="3.20.20.70">
    <property type="entry name" value="Aldolase class I"/>
    <property type="match status" value="1"/>
</dbReference>
<evidence type="ECO:0000256" key="1">
    <source>
        <dbReference type="SAM" id="MobiDB-lite"/>
    </source>
</evidence>
<gene>
    <name evidence="4" type="ORF">ACFQMG_08600</name>
</gene>
<dbReference type="InterPro" id="IPR013785">
    <property type="entry name" value="Aldolase_TIM"/>
</dbReference>
<dbReference type="PROSITE" id="PS51257">
    <property type="entry name" value="PROKAR_LIPOPROTEIN"/>
    <property type="match status" value="1"/>
</dbReference>
<comment type="caution">
    <text evidence="4">The sequence shown here is derived from an EMBL/GenBank/DDBJ whole genome shotgun (WGS) entry which is preliminary data.</text>
</comment>
<organism evidence="4 5">
    <name type="scientific">Kitasatospora paranensis</name>
    <dbReference type="NCBI Taxonomy" id="258053"/>
    <lineage>
        <taxon>Bacteria</taxon>
        <taxon>Bacillati</taxon>
        <taxon>Actinomycetota</taxon>
        <taxon>Actinomycetes</taxon>
        <taxon>Kitasatosporales</taxon>
        <taxon>Streptomycetaceae</taxon>
        <taxon>Kitasatospora</taxon>
    </lineage>
</organism>
<dbReference type="Pfam" id="PF03537">
    <property type="entry name" value="Glyco_hydro_114"/>
    <property type="match status" value="1"/>
</dbReference>
<dbReference type="EMBL" id="JBHTAJ010000012">
    <property type="protein sequence ID" value="MFC7179623.1"/>
    <property type="molecule type" value="Genomic_DNA"/>
</dbReference>
<name>A0ABW2FTH8_9ACTN</name>